<evidence type="ECO:0000256" key="1">
    <source>
        <dbReference type="SAM" id="MobiDB-lite"/>
    </source>
</evidence>
<organism evidence="3 4">
    <name type="scientific">Actinocrinis puniceicyclus</name>
    <dbReference type="NCBI Taxonomy" id="977794"/>
    <lineage>
        <taxon>Bacteria</taxon>
        <taxon>Bacillati</taxon>
        <taxon>Actinomycetota</taxon>
        <taxon>Actinomycetes</taxon>
        <taxon>Catenulisporales</taxon>
        <taxon>Actinospicaceae</taxon>
        <taxon>Actinocrinis</taxon>
    </lineage>
</organism>
<proteinExistence type="predicted"/>
<feature type="region of interest" description="Disordered" evidence="1">
    <location>
        <begin position="188"/>
        <end position="207"/>
    </location>
</feature>
<evidence type="ECO:0000256" key="2">
    <source>
        <dbReference type="SAM" id="Phobius"/>
    </source>
</evidence>
<evidence type="ECO:0000313" key="4">
    <source>
        <dbReference type="Proteomes" id="UP000677913"/>
    </source>
</evidence>
<dbReference type="Proteomes" id="UP000677913">
    <property type="component" value="Unassembled WGS sequence"/>
</dbReference>
<dbReference type="EMBL" id="JAGSXH010000054">
    <property type="protein sequence ID" value="MBS2964601.1"/>
    <property type="molecule type" value="Genomic_DNA"/>
</dbReference>
<feature type="compositionally biased region" description="Basic and acidic residues" evidence="1">
    <location>
        <begin position="1"/>
        <end position="17"/>
    </location>
</feature>
<dbReference type="AlphaFoldDB" id="A0A8J7WLL1"/>
<accession>A0A8J7WLL1</accession>
<name>A0A8J7WLL1_9ACTN</name>
<keyword evidence="4" id="KW-1185">Reference proteome</keyword>
<reference evidence="3" key="1">
    <citation type="submission" date="2021-04" db="EMBL/GenBank/DDBJ databases">
        <title>Genome based classification of Actinospica acidithermotolerans sp. nov., an actinobacterium isolated from an Indonesian hot spring.</title>
        <authorList>
            <person name="Kusuma A.B."/>
            <person name="Putra K.E."/>
            <person name="Nafisah S."/>
            <person name="Loh J."/>
            <person name="Nouioui I."/>
            <person name="Goodfellow M."/>
        </authorList>
    </citation>
    <scope>NUCLEOTIDE SEQUENCE</scope>
    <source>
        <strain evidence="3">DSM 45618</strain>
    </source>
</reference>
<comment type="caution">
    <text evidence="3">The sequence shown here is derived from an EMBL/GenBank/DDBJ whole genome shotgun (WGS) entry which is preliminary data.</text>
</comment>
<feature type="region of interest" description="Disordered" evidence="1">
    <location>
        <begin position="1"/>
        <end position="134"/>
    </location>
</feature>
<gene>
    <name evidence="3" type="ORF">KGA66_16210</name>
</gene>
<keyword evidence="2" id="KW-0812">Transmembrane</keyword>
<sequence length="207" mass="21222">MTTGDMDRPGEGERPGAVDDAVWTELVAAFHASTADQPGRWPDAENLPGAGPRPHGGDGAQSGMAGTGAGPGPGFNATPATPSRVVRPASRPGQEQPPSAPPAVTWTAPGPRDWDSAPEPAEDGYTPPPPPPLPELGMVTKAAWIAGLGGPSYLTLATLLHWQTPQWAALLCVVAGVLGFAYLVTRLKDRPGGGDDDPDDPTYGAVL</sequence>
<feature type="transmembrane region" description="Helical" evidence="2">
    <location>
        <begin position="167"/>
        <end position="184"/>
    </location>
</feature>
<protein>
    <submittedName>
        <fullName evidence="3">Uncharacterized protein</fullName>
    </submittedName>
</protein>
<keyword evidence="2" id="KW-1133">Transmembrane helix</keyword>
<evidence type="ECO:0000313" key="3">
    <source>
        <dbReference type="EMBL" id="MBS2964601.1"/>
    </source>
</evidence>
<feature type="compositionally biased region" description="Gly residues" evidence="1">
    <location>
        <begin position="57"/>
        <end position="73"/>
    </location>
</feature>
<dbReference type="RefSeq" id="WP_211468961.1">
    <property type="nucleotide sequence ID" value="NZ_JAGSXH010000054.1"/>
</dbReference>
<keyword evidence="2" id="KW-0472">Membrane</keyword>